<organism evidence="2 3">
    <name type="scientific">Magallana gigas</name>
    <name type="common">Pacific oyster</name>
    <name type="synonym">Crassostrea gigas</name>
    <dbReference type="NCBI Taxonomy" id="29159"/>
    <lineage>
        <taxon>Eukaryota</taxon>
        <taxon>Metazoa</taxon>
        <taxon>Spiralia</taxon>
        <taxon>Lophotrochozoa</taxon>
        <taxon>Mollusca</taxon>
        <taxon>Bivalvia</taxon>
        <taxon>Autobranchia</taxon>
        <taxon>Pteriomorphia</taxon>
        <taxon>Ostreida</taxon>
        <taxon>Ostreoidea</taxon>
        <taxon>Ostreidae</taxon>
        <taxon>Magallana</taxon>
    </lineage>
</organism>
<dbReference type="AlphaFoldDB" id="A0A8W8JIM5"/>
<reference evidence="2" key="1">
    <citation type="submission" date="2022-08" db="UniProtKB">
        <authorList>
            <consortium name="EnsemblMetazoa"/>
        </authorList>
    </citation>
    <scope>IDENTIFICATION</scope>
    <source>
        <strain evidence="2">05x7-T-G4-1.051#20</strain>
    </source>
</reference>
<sequence length="1046" mass="120511">MLRRSIPGHKLLPARFITSTGHPGFMNAWRMLKKQEQLKRGPKEKETFRRTMYCLPDKHAKLPKFSSSDLAEKALVQEHQDLGFGYPAQDYDSNQIPRKTELCLSLSGQDFEKYISEVLYPNLAGKKFDIYKIDKQRRLIRLAKYTPRAIKDSKYQGSLIIIPYVDVEESQIAKMMDEKDSVSTQRTVKRSVNLFRSFLIEKRGSGEFEGLSKQELNENLRLFYVSIRKKTGTNLKVNSLNNIKYGLSKYLKGTCKIDIQGPEFNDSNEVYKAALTDMKKKGFGFVDHKPAISSEDLKKLYNSESIVFNVDTPWGLQNKVWFDIKFYLCRRGGENLRRMTKETFVIKTDATGREYVFQAIDEVDKNHGSNAAPNETIGEERMYAQPHLESMCPVNSFRKYLSKLHMKLDALWQRPVEAFSEESTAWYCSSPLGKNTLACLMSEISKKAKLSRIYTNHSIRATAITALDQHVEAEIMEIEARHIMHATEERKESSIRCSECLLDQPKEREMSHYFSSSLGTVCRNPTQTHMDQENSCASLKQEHLDAVFNDSTFDEFSSSSSSQQQEAKDEERPPQVLYRCGEEYFMHQVSSTTSPPYQIPLIGTPPELPRPISEGSAEGASQSFISTSSNSAQESISGKTHAYQREQPPSPPIVQQQVILDLTNTVIKCETEPIHAPSNPKDIANEPKVSAKCKIFEISKFLRMQIQDKTLIHVRRSNVLSDVLKIYQRNPEIVQRDFNVCFEEHSRDNDVCHVPLSPHALFVQFWREAFAHFFAGNQESVPIIDVSIDPDFYKTLGQILYHGLILLDYWPVKLSQACACVMILNTCSDRQLLTSLHRTMSDQERFVITEAKREIRSGCSEFSMQTTKSLYQVLRLYGNTQRPRPGNLEKLLLQMSNFYLKQKSYWALYEMRSGLQSFISDFLSHLEEQDVFSFYSLLTPNALSLFEKTIYMFSATDNSIHEMEEKRVKMYFENFVMKLNCETLSTLLVKWCYSDCLCMEHLYVRFLANSISERPHFDPNETTLTLSSVYTSQEELHQLMMSELES</sequence>
<accession>A0A8W8JIM5</accession>
<proteinExistence type="predicted"/>
<evidence type="ECO:0000313" key="3">
    <source>
        <dbReference type="Proteomes" id="UP000005408"/>
    </source>
</evidence>
<dbReference type="EnsemblMetazoa" id="G19378.10">
    <property type="protein sequence ID" value="G19378.10:cds"/>
    <property type="gene ID" value="G19378"/>
</dbReference>
<keyword evidence="3" id="KW-1185">Reference proteome</keyword>
<dbReference type="InterPro" id="IPR052787">
    <property type="entry name" value="MAVS"/>
</dbReference>
<evidence type="ECO:0000313" key="2">
    <source>
        <dbReference type="EnsemblMetazoa" id="G19378.10:cds"/>
    </source>
</evidence>
<name>A0A8W8JIM5_MAGGI</name>
<feature type="region of interest" description="Disordered" evidence="1">
    <location>
        <begin position="605"/>
        <end position="651"/>
    </location>
</feature>
<dbReference type="Proteomes" id="UP000005408">
    <property type="component" value="Unassembled WGS sequence"/>
</dbReference>
<protein>
    <submittedName>
        <fullName evidence="2">Uncharacterized protein</fullName>
    </submittedName>
</protein>
<feature type="region of interest" description="Disordered" evidence="1">
    <location>
        <begin position="553"/>
        <end position="574"/>
    </location>
</feature>
<evidence type="ECO:0000256" key="1">
    <source>
        <dbReference type="SAM" id="MobiDB-lite"/>
    </source>
</evidence>
<dbReference type="PANTHER" id="PTHR21446">
    <property type="entry name" value="DUF3504 DOMAIN-CONTAINING PROTEIN"/>
    <property type="match status" value="1"/>
</dbReference>
<feature type="compositionally biased region" description="Polar residues" evidence="1">
    <location>
        <begin position="619"/>
        <end position="638"/>
    </location>
</feature>
<dbReference type="PANTHER" id="PTHR21446:SF6">
    <property type="entry name" value="MITOCHONDRIAL ANTIVIRAL-SIGNALING PROTEIN"/>
    <property type="match status" value="1"/>
</dbReference>